<protein>
    <submittedName>
        <fullName evidence="2">Sodium/bile acid cotransporter 7</fullName>
    </submittedName>
</protein>
<reference evidence="2 3" key="1">
    <citation type="submission" date="2020-07" db="EMBL/GenBank/DDBJ databases">
        <title>Sequencing the genomes of 1000 actinobacteria strains.</title>
        <authorList>
            <person name="Klenk H.-P."/>
        </authorList>
    </citation>
    <scope>NUCLEOTIDE SEQUENCE [LARGE SCALE GENOMIC DNA]</scope>
    <source>
        <strain evidence="2 3">DSM 7487</strain>
    </source>
</reference>
<feature type="transmembrane region" description="Helical" evidence="1">
    <location>
        <begin position="39"/>
        <end position="58"/>
    </location>
</feature>
<dbReference type="InterPro" id="IPR016833">
    <property type="entry name" value="Put_Na-Bile_cotransptr"/>
</dbReference>
<feature type="transmembrane region" description="Helical" evidence="1">
    <location>
        <begin position="235"/>
        <end position="256"/>
    </location>
</feature>
<sequence>MLRWSRVPVLRRVEPFVVAVLAAVALAAVLPAGGTPAAALSWVTTVGVGALFLVYGARTAPAEALAGLRDWRLQGSVAAATYVLFPVLGLLLSLAVAPFLAGGLVAGVLFLAVLPSTVQSCVVFTATAGGDVPAAVVGATASNLAGIVLTPVLAALLLGSSAAGPDGAAVGRIVLQLLVPFLAGLLAGRWVGPWVRAHRAPLTLLDRGVIVAVVYAAFSRGVRQGVWREVGAGEVAVVLLCAAVLLSAVLAVTWWAPLLWRAGRPARVTTAFCGSNKSLATGLPMATVLFDPHAVGLVALPVILYHPLQITVCSFLAARLGRAPQLQG</sequence>
<gene>
    <name evidence="2" type="ORF">BJ968_000188</name>
</gene>
<dbReference type="Gene3D" id="1.20.1530.20">
    <property type="match status" value="1"/>
</dbReference>
<feature type="transmembrane region" description="Helical" evidence="1">
    <location>
        <begin position="294"/>
        <end position="318"/>
    </location>
</feature>
<dbReference type="GO" id="GO:0005886">
    <property type="term" value="C:plasma membrane"/>
    <property type="evidence" value="ECO:0007669"/>
    <property type="project" value="TreeGrafter"/>
</dbReference>
<dbReference type="InterPro" id="IPR038770">
    <property type="entry name" value="Na+/solute_symporter_sf"/>
</dbReference>
<keyword evidence="1" id="KW-1133">Transmembrane helix</keyword>
<keyword evidence="1" id="KW-0472">Membrane</keyword>
<name>A0A7Y9ASL3_9ACTN</name>
<evidence type="ECO:0000313" key="2">
    <source>
        <dbReference type="EMBL" id="NYD20648.1"/>
    </source>
</evidence>
<feature type="transmembrane region" description="Helical" evidence="1">
    <location>
        <begin position="12"/>
        <end position="33"/>
    </location>
</feature>
<dbReference type="Proteomes" id="UP000521922">
    <property type="component" value="Unassembled WGS sequence"/>
</dbReference>
<feature type="transmembrane region" description="Helical" evidence="1">
    <location>
        <begin position="170"/>
        <end position="192"/>
    </location>
</feature>
<dbReference type="RefSeq" id="WP_179748408.1">
    <property type="nucleotide sequence ID" value="NZ_BAAAGN010000002.1"/>
</dbReference>
<keyword evidence="1" id="KW-0812">Transmembrane</keyword>
<dbReference type="Pfam" id="PF13593">
    <property type="entry name" value="SBF_like"/>
    <property type="match status" value="1"/>
</dbReference>
<evidence type="ECO:0000256" key="1">
    <source>
        <dbReference type="SAM" id="Phobius"/>
    </source>
</evidence>
<dbReference type="PANTHER" id="PTHR18640:SF5">
    <property type="entry name" value="SODIUM_BILE ACID COTRANSPORTER 7"/>
    <property type="match status" value="1"/>
</dbReference>
<dbReference type="EMBL" id="JACCBB010000001">
    <property type="protein sequence ID" value="NYD20648.1"/>
    <property type="molecule type" value="Genomic_DNA"/>
</dbReference>
<dbReference type="PANTHER" id="PTHR18640">
    <property type="entry name" value="SOLUTE CARRIER FAMILY 10 MEMBER 7"/>
    <property type="match status" value="1"/>
</dbReference>
<feature type="transmembrane region" description="Helical" evidence="1">
    <location>
        <begin position="79"/>
        <end position="112"/>
    </location>
</feature>
<dbReference type="PIRSF" id="PIRSF026166">
    <property type="entry name" value="UCP026166"/>
    <property type="match status" value="1"/>
</dbReference>
<organism evidence="2 3">
    <name type="scientific">Kineococcus aurantiacus</name>
    <dbReference type="NCBI Taxonomy" id="37633"/>
    <lineage>
        <taxon>Bacteria</taxon>
        <taxon>Bacillati</taxon>
        <taxon>Actinomycetota</taxon>
        <taxon>Actinomycetes</taxon>
        <taxon>Kineosporiales</taxon>
        <taxon>Kineosporiaceae</taxon>
        <taxon>Kineococcus</taxon>
    </lineage>
</organism>
<keyword evidence="3" id="KW-1185">Reference proteome</keyword>
<feature type="transmembrane region" description="Helical" evidence="1">
    <location>
        <begin position="132"/>
        <end position="158"/>
    </location>
</feature>
<comment type="caution">
    <text evidence="2">The sequence shown here is derived from an EMBL/GenBank/DDBJ whole genome shotgun (WGS) entry which is preliminary data.</text>
</comment>
<dbReference type="AlphaFoldDB" id="A0A7Y9ASL3"/>
<accession>A0A7Y9ASL3</accession>
<evidence type="ECO:0000313" key="3">
    <source>
        <dbReference type="Proteomes" id="UP000521922"/>
    </source>
</evidence>
<proteinExistence type="predicted"/>